<gene>
    <name evidence="1" type="ORF">LZC94_09610</name>
</gene>
<name>A0ABZ2M5J5_9BACT</name>
<reference evidence="1 2" key="1">
    <citation type="submission" date="2021-12" db="EMBL/GenBank/DDBJ databases">
        <title>Discovery of the Pendulisporaceae a myxobacterial family with distinct sporulation behavior and unique specialized metabolism.</title>
        <authorList>
            <person name="Garcia R."/>
            <person name="Popoff A."/>
            <person name="Bader C.D."/>
            <person name="Loehr J."/>
            <person name="Walesch S."/>
            <person name="Walt C."/>
            <person name="Boldt J."/>
            <person name="Bunk B."/>
            <person name="Haeckl F.J.F.P.J."/>
            <person name="Gunesch A.P."/>
            <person name="Birkelbach J."/>
            <person name="Nuebel U."/>
            <person name="Pietschmann T."/>
            <person name="Bach T."/>
            <person name="Mueller R."/>
        </authorList>
    </citation>
    <scope>NUCLEOTIDE SEQUENCE [LARGE SCALE GENOMIC DNA]</scope>
    <source>
        <strain evidence="1 2">MSr11954</strain>
    </source>
</reference>
<dbReference type="Gene3D" id="3.40.190.10">
    <property type="entry name" value="Periplasmic binding protein-like II"/>
    <property type="match status" value="1"/>
</dbReference>
<sequence>MKAKLAIVAVFLVALVVVVVFTLREREQGGAGKDPSAGAAAGSATLLASAKGKDPAAPAVTISMLYGTEKKDWVEDAAVSFAREHPEIRVTLIGKGSLEGEQAILDEKEKPTLFSPADSMIMNLLESDWQTKNKSNLVAPTGSEDAPQTLVITPLVFVAWEDRANALLKSGNTISWHTIHKAVQSPQGWPTVGGKADWGFVKLGHTDPTRSNSGVQALYLMSLEFYGKTGGLEVGDLLKPNYQSFVKDIEKGVQKFESSTGTFMTDMVRFGPSKYDISVVYENLAIAQIENAQGRWGNLKVYYPGITLWSDHPVALLQGDWVTSEQKQAARTWIAHLRSRAVQEKALAYGFRPGDPSVAIKTGDAQNPFTKMAPFGIRVDIPPVARAPEGTVVRNLLTFWTRSVGPR</sequence>
<proteinExistence type="predicted"/>
<dbReference type="Proteomes" id="UP001370348">
    <property type="component" value="Chromosome"/>
</dbReference>
<accession>A0ABZ2M5J5</accession>
<protein>
    <submittedName>
        <fullName evidence="1">Substrate-binding domain-containing protein</fullName>
    </submittedName>
</protein>
<organism evidence="1 2">
    <name type="scientific">Pendulispora albinea</name>
    <dbReference type="NCBI Taxonomy" id="2741071"/>
    <lineage>
        <taxon>Bacteria</taxon>
        <taxon>Pseudomonadati</taxon>
        <taxon>Myxococcota</taxon>
        <taxon>Myxococcia</taxon>
        <taxon>Myxococcales</taxon>
        <taxon>Sorangiineae</taxon>
        <taxon>Pendulisporaceae</taxon>
        <taxon>Pendulispora</taxon>
    </lineage>
</organism>
<dbReference type="PANTHER" id="PTHR30632">
    <property type="entry name" value="MOLYBDATE-BINDING PERIPLASMIC PROTEIN"/>
    <property type="match status" value="1"/>
</dbReference>
<dbReference type="EMBL" id="CP089984">
    <property type="protein sequence ID" value="WXB17521.1"/>
    <property type="molecule type" value="Genomic_DNA"/>
</dbReference>
<evidence type="ECO:0000313" key="2">
    <source>
        <dbReference type="Proteomes" id="UP001370348"/>
    </source>
</evidence>
<dbReference type="SUPFAM" id="SSF53850">
    <property type="entry name" value="Periplasmic binding protein-like II"/>
    <property type="match status" value="1"/>
</dbReference>
<dbReference type="InterPro" id="IPR050682">
    <property type="entry name" value="ModA/WtpA"/>
</dbReference>
<dbReference type="PANTHER" id="PTHR30632:SF0">
    <property type="entry name" value="SULFATE-BINDING PROTEIN"/>
    <property type="match status" value="1"/>
</dbReference>
<evidence type="ECO:0000313" key="1">
    <source>
        <dbReference type="EMBL" id="WXB17521.1"/>
    </source>
</evidence>
<dbReference type="Pfam" id="PF13531">
    <property type="entry name" value="SBP_bac_11"/>
    <property type="match status" value="1"/>
</dbReference>
<keyword evidence="2" id="KW-1185">Reference proteome</keyword>
<dbReference type="RefSeq" id="WP_394827155.1">
    <property type="nucleotide sequence ID" value="NZ_CP089984.1"/>
</dbReference>